<keyword evidence="1" id="KW-0255">Endonuclease</keyword>
<comment type="caution">
    <text evidence="1">The sequence shown here is derived from an EMBL/GenBank/DDBJ whole genome shotgun (WGS) entry which is preliminary data.</text>
</comment>
<gene>
    <name evidence="1" type="ORF">J2X78_000166</name>
</gene>
<keyword evidence="2" id="KW-1185">Reference proteome</keyword>
<reference evidence="1" key="1">
    <citation type="submission" date="2023-07" db="EMBL/GenBank/DDBJ databases">
        <title>Sorghum-associated microbial communities from plants grown in Nebraska, USA.</title>
        <authorList>
            <person name="Schachtman D."/>
        </authorList>
    </citation>
    <scope>NUCLEOTIDE SEQUENCE</scope>
    <source>
        <strain evidence="1">2697</strain>
    </source>
</reference>
<dbReference type="EMBL" id="JAVDTF010000001">
    <property type="protein sequence ID" value="MDR6781614.1"/>
    <property type="molecule type" value="Genomic_DNA"/>
</dbReference>
<accession>A0ACC6KQN1</accession>
<keyword evidence="1" id="KW-0540">Nuclease</keyword>
<evidence type="ECO:0000313" key="2">
    <source>
        <dbReference type="Proteomes" id="UP001246858"/>
    </source>
</evidence>
<name>A0ACC6KQN1_9SPHI</name>
<organism evidence="1 2">
    <name type="scientific">Pedobacter africanus</name>
    <dbReference type="NCBI Taxonomy" id="151894"/>
    <lineage>
        <taxon>Bacteria</taxon>
        <taxon>Pseudomonadati</taxon>
        <taxon>Bacteroidota</taxon>
        <taxon>Sphingobacteriia</taxon>
        <taxon>Sphingobacteriales</taxon>
        <taxon>Sphingobacteriaceae</taxon>
        <taxon>Pedobacter</taxon>
    </lineage>
</organism>
<protein>
    <submittedName>
        <fullName evidence="1">Very-short-patch-repair endonuclease</fullName>
    </submittedName>
</protein>
<evidence type="ECO:0000313" key="1">
    <source>
        <dbReference type="EMBL" id="MDR6781614.1"/>
    </source>
</evidence>
<proteinExistence type="predicted"/>
<dbReference type="Proteomes" id="UP001246858">
    <property type="component" value="Unassembled WGS sequence"/>
</dbReference>
<sequence length="55" mass="6683">MKQPICKNRSDEDLVMFQDIAQRMLHDTLSLEREHLEQIRNKRLDGHKLNFHQPK</sequence>
<keyword evidence="1" id="KW-0378">Hydrolase</keyword>